<dbReference type="PRINTS" id="PR00344">
    <property type="entry name" value="BCTRLSENSOR"/>
</dbReference>
<dbReference type="InterPro" id="IPR011006">
    <property type="entry name" value="CheY-like_superfamily"/>
</dbReference>
<dbReference type="SMART" id="SM00387">
    <property type="entry name" value="HATPase_c"/>
    <property type="match status" value="1"/>
</dbReference>
<feature type="domain" description="Histidine kinase" evidence="8">
    <location>
        <begin position="261"/>
        <end position="485"/>
    </location>
</feature>
<dbReference type="CDD" id="cd00082">
    <property type="entry name" value="HisKA"/>
    <property type="match status" value="1"/>
</dbReference>
<keyword evidence="4" id="KW-0808">Transferase</keyword>
<dbReference type="PROSITE" id="PS50113">
    <property type="entry name" value="PAC"/>
    <property type="match status" value="1"/>
</dbReference>
<dbReference type="PROSITE" id="PS50112">
    <property type="entry name" value="PAS"/>
    <property type="match status" value="1"/>
</dbReference>
<evidence type="ECO:0000259" key="10">
    <source>
        <dbReference type="PROSITE" id="PS50112"/>
    </source>
</evidence>
<dbReference type="EC" id="2.7.13.3" evidence="2"/>
<name>A0A0W0WZF4_9GAMM</name>
<dbReference type="SUPFAM" id="SSF47226">
    <property type="entry name" value="Histidine-containing phosphotransfer domain, HPT domain"/>
    <property type="match status" value="1"/>
</dbReference>
<evidence type="ECO:0000256" key="1">
    <source>
        <dbReference type="ARBA" id="ARBA00000085"/>
    </source>
</evidence>
<evidence type="ECO:0000256" key="2">
    <source>
        <dbReference type="ARBA" id="ARBA00012438"/>
    </source>
</evidence>
<dbReference type="SMART" id="SM00448">
    <property type="entry name" value="REC"/>
    <property type="match status" value="1"/>
</dbReference>
<dbReference type="GO" id="GO:0000155">
    <property type="term" value="F:phosphorelay sensor kinase activity"/>
    <property type="evidence" value="ECO:0007669"/>
    <property type="project" value="InterPro"/>
</dbReference>
<dbReference type="Pfam" id="PF02518">
    <property type="entry name" value="HATPase_c"/>
    <property type="match status" value="1"/>
</dbReference>
<evidence type="ECO:0000259" key="11">
    <source>
        <dbReference type="PROSITE" id="PS50113"/>
    </source>
</evidence>
<dbReference type="STRING" id="45070.Lnau_0638"/>
<dbReference type="RefSeq" id="WP_058503708.1">
    <property type="nucleotide sequence ID" value="NZ_CAAAIF010000027.1"/>
</dbReference>
<dbReference type="SUPFAM" id="SSF55874">
    <property type="entry name" value="ATPase domain of HSP90 chaperone/DNA topoisomerase II/histidine kinase"/>
    <property type="match status" value="1"/>
</dbReference>
<keyword evidence="3 7" id="KW-0597">Phosphoprotein</keyword>
<evidence type="ECO:0000256" key="3">
    <source>
        <dbReference type="ARBA" id="ARBA00022553"/>
    </source>
</evidence>
<dbReference type="SUPFAM" id="SSF47384">
    <property type="entry name" value="Homodimeric domain of signal transducing histidine kinase"/>
    <property type="match status" value="1"/>
</dbReference>
<dbReference type="CDD" id="cd16922">
    <property type="entry name" value="HATPase_EvgS-ArcB-TorS-like"/>
    <property type="match status" value="1"/>
</dbReference>
<keyword evidence="6" id="KW-0902">Two-component regulatory system</keyword>
<evidence type="ECO:0000256" key="4">
    <source>
        <dbReference type="ARBA" id="ARBA00022679"/>
    </source>
</evidence>
<dbReference type="SUPFAM" id="SSF55785">
    <property type="entry name" value="PYP-like sensor domain (PAS domain)"/>
    <property type="match status" value="2"/>
</dbReference>
<sequence length="803" mass="90620">MELTKFIANFKEPSLVITTEGNLIDCNESFCDLFQIKRNEIIGLNLSKFLNLLKVPPFSMESLLRGEPQQMIFKRNNEPLKTVRWYATLVDENEEKLIVLTVIDISALIQKISKAEKLQASIIDLIPDHFILWKNKNLVYLGCNQAAANSLGLNSPEDIIGKTDYDLATTKEQSDAYRADDQQVIREGKAKLEIEERQTIHGVKRILLTSKAPLFDEEGNIEGVVVIYSDITERKKMEKDLEKAKVAAESASQAKTEFIANMSHDIRTPLTGIITFSRFLREQDELSETARKELAEDTYHASEQLLNLLNGVLDIILADTATDNEVFHKPFDLFQMIEEIIQLEKPAIKSHHLELKQSIDKNIPRYIVSDKTKLHRILLNLIGNAIKFTERGYIELGVNLQSRDERKATLVFSVKDTGIGIPGEAQAHIFERFYKVSPSYKGKYTGNGLGLHIVQKYVQLLGGTIGIHSIFGKGTTFLVTLTFSIGESPQEDEDKSYKAMLKQDREDILLEEQVPVVTSIAANNIDSTIKVLLIEDNPFALKSLKVLFMPFKLHVLEAKSAEDAFELVKKETFDLIITDIGLPDMQGDELVVKIRQLEHEIGRPRAKIVALTGHALVEGELAYKWKKLGIDGLFQKPMQPKLLKSLLDPFMKKSQEKTKSIPEPAIKEKISSSVEGKLGLDLPDTEAELFEINYYPLLDLKVGEEVLGSEDLVKSLLKDLKKVGIEPDLERLEQAHTIGDWKTVGALAHKIKGGSTLGTVRLYYALLYMERYLKAGHTRCAEALYAQMLRVINETVDYLDKLN</sequence>
<dbReference type="InterPro" id="IPR005467">
    <property type="entry name" value="His_kinase_dom"/>
</dbReference>
<evidence type="ECO:0000256" key="6">
    <source>
        <dbReference type="ARBA" id="ARBA00023012"/>
    </source>
</evidence>
<dbReference type="GO" id="GO:0005886">
    <property type="term" value="C:plasma membrane"/>
    <property type="evidence" value="ECO:0007669"/>
    <property type="project" value="TreeGrafter"/>
</dbReference>
<dbReference type="InterPro" id="IPR035965">
    <property type="entry name" value="PAS-like_dom_sf"/>
</dbReference>
<evidence type="ECO:0000259" key="9">
    <source>
        <dbReference type="PROSITE" id="PS50110"/>
    </source>
</evidence>
<dbReference type="Pfam" id="PF00512">
    <property type="entry name" value="HisKA"/>
    <property type="match status" value="1"/>
</dbReference>
<evidence type="ECO:0000313" key="13">
    <source>
        <dbReference type="Proteomes" id="UP000054725"/>
    </source>
</evidence>
<dbReference type="CDD" id="cd00130">
    <property type="entry name" value="PAS"/>
    <property type="match status" value="2"/>
</dbReference>
<comment type="catalytic activity">
    <reaction evidence="1">
        <text>ATP + protein L-histidine = ADP + protein N-phospho-L-histidine.</text>
        <dbReference type="EC" id="2.7.13.3"/>
    </reaction>
</comment>
<dbReference type="Proteomes" id="UP000054725">
    <property type="component" value="Unassembled WGS sequence"/>
</dbReference>
<evidence type="ECO:0000256" key="5">
    <source>
        <dbReference type="ARBA" id="ARBA00022777"/>
    </source>
</evidence>
<dbReference type="InterPro" id="IPR036097">
    <property type="entry name" value="HisK_dim/P_sf"/>
</dbReference>
<dbReference type="InterPro" id="IPR003594">
    <property type="entry name" value="HATPase_dom"/>
</dbReference>
<dbReference type="SMART" id="SM00388">
    <property type="entry name" value="HisKA"/>
    <property type="match status" value="1"/>
</dbReference>
<dbReference type="InterPro" id="IPR000700">
    <property type="entry name" value="PAS-assoc_C"/>
</dbReference>
<dbReference type="PATRIC" id="fig|45070.6.peg.678"/>
<dbReference type="PANTHER" id="PTHR43047:SF72">
    <property type="entry name" value="OSMOSENSING HISTIDINE PROTEIN KINASE SLN1"/>
    <property type="match status" value="1"/>
</dbReference>
<dbReference type="Pfam" id="PF13426">
    <property type="entry name" value="PAS_9"/>
    <property type="match status" value="1"/>
</dbReference>
<evidence type="ECO:0000259" key="8">
    <source>
        <dbReference type="PROSITE" id="PS50109"/>
    </source>
</evidence>
<feature type="modified residue" description="4-aspartylphosphate" evidence="7">
    <location>
        <position position="579"/>
    </location>
</feature>
<dbReference type="Gene3D" id="3.30.565.10">
    <property type="entry name" value="Histidine kinase-like ATPase, C-terminal domain"/>
    <property type="match status" value="1"/>
</dbReference>
<keyword evidence="5 12" id="KW-0418">Kinase</keyword>
<dbReference type="InterPro" id="IPR036890">
    <property type="entry name" value="HATPase_C_sf"/>
</dbReference>
<dbReference type="NCBIfam" id="TIGR00229">
    <property type="entry name" value="sensory_box"/>
    <property type="match status" value="1"/>
</dbReference>
<dbReference type="GO" id="GO:0009927">
    <property type="term" value="F:histidine phosphotransfer kinase activity"/>
    <property type="evidence" value="ECO:0007669"/>
    <property type="project" value="TreeGrafter"/>
</dbReference>
<dbReference type="InterPro" id="IPR003661">
    <property type="entry name" value="HisK_dim/P_dom"/>
</dbReference>
<comment type="caution">
    <text evidence="12">The sequence shown here is derived from an EMBL/GenBank/DDBJ whole genome shotgun (WGS) entry which is preliminary data.</text>
</comment>
<evidence type="ECO:0000313" key="12">
    <source>
        <dbReference type="EMBL" id="KTD37707.1"/>
    </source>
</evidence>
<organism evidence="12 13">
    <name type="scientific">Legionella nautarum</name>
    <dbReference type="NCBI Taxonomy" id="45070"/>
    <lineage>
        <taxon>Bacteria</taxon>
        <taxon>Pseudomonadati</taxon>
        <taxon>Pseudomonadota</taxon>
        <taxon>Gammaproteobacteria</taxon>
        <taxon>Legionellales</taxon>
        <taxon>Legionellaceae</taxon>
        <taxon>Legionella</taxon>
    </lineage>
</organism>
<accession>A0A0W0WZF4</accession>
<dbReference type="SMART" id="SM00091">
    <property type="entry name" value="PAS"/>
    <property type="match status" value="2"/>
</dbReference>
<dbReference type="PROSITE" id="PS50109">
    <property type="entry name" value="HIS_KIN"/>
    <property type="match status" value="1"/>
</dbReference>
<keyword evidence="13" id="KW-1185">Reference proteome</keyword>
<dbReference type="Gene3D" id="1.10.287.130">
    <property type="match status" value="1"/>
</dbReference>
<dbReference type="Gene3D" id="3.40.50.2300">
    <property type="match status" value="1"/>
</dbReference>
<dbReference type="Pfam" id="PF00072">
    <property type="entry name" value="Response_reg"/>
    <property type="match status" value="1"/>
</dbReference>
<gene>
    <name evidence="12" type="ORF">Lnau_0638</name>
</gene>
<dbReference type="InterPro" id="IPR004358">
    <property type="entry name" value="Sig_transdc_His_kin-like_C"/>
</dbReference>
<dbReference type="EMBL" id="LNYO01000010">
    <property type="protein sequence ID" value="KTD37707.1"/>
    <property type="molecule type" value="Genomic_DNA"/>
</dbReference>
<protein>
    <recommendedName>
        <fullName evidence="2">histidine kinase</fullName>
        <ecNumber evidence="2">2.7.13.3</ecNumber>
    </recommendedName>
</protein>
<dbReference type="CDD" id="cd17546">
    <property type="entry name" value="REC_hyHK_CKI1_RcsC-like"/>
    <property type="match status" value="1"/>
</dbReference>
<dbReference type="Gene3D" id="3.30.450.20">
    <property type="entry name" value="PAS domain"/>
    <property type="match status" value="2"/>
</dbReference>
<feature type="domain" description="Response regulatory" evidence="9">
    <location>
        <begin position="530"/>
        <end position="651"/>
    </location>
</feature>
<dbReference type="PANTHER" id="PTHR43047">
    <property type="entry name" value="TWO-COMPONENT HISTIDINE PROTEIN KINASE"/>
    <property type="match status" value="1"/>
</dbReference>
<proteinExistence type="predicted"/>
<feature type="domain" description="PAC" evidence="11">
    <location>
        <begin position="190"/>
        <end position="243"/>
    </location>
</feature>
<dbReference type="SUPFAM" id="SSF52172">
    <property type="entry name" value="CheY-like"/>
    <property type="match status" value="1"/>
</dbReference>
<dbReference type="OrthoDB" id="9770795at2"/>
<dbReference type="Gene3D" id="1.20.120.160">
    <property type="entry name" value="HPT domain"/>
    <property type="match status" value="1"/>
</dbReference>
<feature type="domain" description="PAS" evidence="10">
    <location>
        <begin position="1"/>
        <end position="53"/>
    </location>
</feature>
<dbReference type="FunFam" id="3.30.565.10:FF:000010">
    <property type="entry name" value="Sensor histidine kinase RcsC"/>
    <property type="match status" value="1"/>
</dbReference>
<dbReference type="AlphaFoldDB" id="A0A0W0WZF4"/>
<dbReference type="Pfam" id="PF08448">
    <property type="entry name" value="PAS_4"/>
    <property type="match status" value="1"/>
</dbReference>
<dbReference type="PROSITE" id="PS50110">
    <property type="entry name" value="RESPONSE_REGULATORY"/>
    <property type="match status" value="1"/>
</dbReference>
<dbReference type="InterPro" id="IPR001789">
    <property type="entry name" value="Sig_transdc_resp-reg_receiver"/>
</dbReference>
<dbReference type="InterPro" id="IPR036641">
    <property type="entry name" value="HPT_dom_sf"/>
</dbReference>
<dbReference type="InterPro" id="IPR013656">
    <property type="entry name" value="PAS_4"/>
</dbReference>
<evidence type="ECO:0000256" key="7">
    <source>
        <dbReference type="PROSITE-ProRule" id="PRU00169"/>
    </source>
</evidence>
<dbReference type="InterPro" id="IPR000014">
    <property type="entry name" value="PAS"/>
</dbReference>
<reference evidence="12 13" key="1">
    <citation type="submission" date="2015-11" db="EMBL/GenBank/DDBJ databases">
        <title>Genomic analysis of 38 Legionella species identifies large and diverse effector repertoires.</title>
        <authorList>
            <person name="Burstein D."/>
            <person name="Amaro F."/>
            <person name="Zusman T."/>
            <person name="Lifshitz Z."/>
            <person name="Cohen O."/>
            <person name="Gilbert J.A."/>
            <person name="Pupko T."/>
            <person name="Shuman H.A."/>
            <person name="Segal G."/>
        </authorList>
    </citation>
    <scope>NUCLEOTIDE SEQUENCE [LARGE SCALE GENOMIC DNA]</scope>
    <source>
        <strain evidence="12 13">ATCC 49506</strain>
    </source>
</reference>